<name>A0A553K3X8_9ACTN</name>
<keyword evidence="1" id="KW-0732">Signal</keyword>
<gene>
    <name evidence="2" type="ORF">FOJ82_00385</name>
</gene>
<reference evidence="2 3" key="1">
    <citation type="submission" date="2019-07" db="EMBL/GenBank/DDBJ databases">
        <authorList>
            <person name="Zhou L.-Y."/>
        </authorList>
    </citation>
    <scope>NUCLEOTIDE SEQUENCE [LARGE SCALE GENOMIC DNA]</scope>
    <source>
        <strain evidence="2 3">YIM 101269</strain>
    </source>
</reference>
<dbReference type="OrthoDB" id="9952476at2"/>
<dbReference type="Proteomes" id="UP000317638">
    <property type="component" value="Unassembled WGS sequence"/>
</dbReference>
<keyword evidence="3" id="KW-1185">Reference proteome</keyword>
<protein>
    <recommendedName>
        <fullName evidence="4">Lipoprotein</fullName>
    </recommendedName>
</protein>
<dbReference type="PROSITE" id="PS51257">
    <property type="entry name" value="PROKAR_LIPOPROTEIN"/>
    <property type="match status" value="1"/>
</dbReference>
<proteinExistence type="predicted"/>
<comment type="caution">
    <text evidence="2">The sequence shown here is derived from an EMBL/GenBank/DDBJ whole genome shotgun (WGS) entry which is preliminary data.</text>
</comment>
<dbReference type="AlphaFoldDB" id="A0A553K3X8"/>
<organism evidence="2 3">
    <name type="scientific">Tessaracoccus rhinocerotis</name>
    <dbReference type="NCBI Taxonomy" id="1689449"/>
    <lineage>
        <taxon>Bacteria</taxon>
        <taxon>Bacillati</taxon>
        <taxon>Actinomycetota</taxon>
        <taxon>Actinomycetes</taxon>
        <taxon>Propionibacteriales</taxon>
        <taxon>Propionibacteriaceae</taxon>
        <taxon>Tessaracoccus</taxon>
    </lineage>
</organism>
<evidence type="ECO:0000256" key="1">
    <source>
        <dbReference type="SAM" id="SignalP"/>
    </source>
</evidence>
<dbReference type="EMBL" id="VKKG01000001">
    <property type="protein sequence ID" value="TRY19410.1"/>
    <property type="molecule type" value="Genomic_DNA"/>
</dbReference>
<evidence type="ECO:0000313" key="2">
    <source>
        <dbReference type="EMBL" id="TRY19410.1"/>
    </source>
</evidence>
<evidence type="ECO:0000313" key="3">
    <source>
        <dbReference type="Proteomes" id="UP000317638"/>
    </source>
</evidence>
<accession>A0A553K3X8</accession>
<feature type="signal peptide" evidence="1">
    <location>
        <begin position="1"/>
        <end position="28"/>
    </location>
</feature>
<dbReference type="RefSeq" id="WP_143936498.1">
    <property type="nucleotide sequence ID" value="NZ_VKKG01000001.1"/>
</dbReference>
<feature type="chain" id="PRO_5039401401" description="Lipoprotein" evidence="1">
    <location>
        <begin position="29"/>
        <end position="172"/>
    </location>
</feature>
<sequence>MRAINLAWSAVSIVALAALAACSPSAEAEGAPTAAEYRAAVESARTCVQRAGFETGSLQEVPHSKELQFSVEAKPGNEEAYDSCYDEHLKEISAAYLQPERLTGDERDRAMTQLIDCLERIGVSGLQDSTTDSRVFVAAIMDGSLSEDEVFEAMGCMETHRGVWPPGDANNP</sequence>
<evidence type="ECO:0008006" key="4">
    <source>
        <dbReference type="Google" id="ProtNLM"/>
    </source>
</evidence>